<keyword evidence="4" id="KW-1185">Reference proteome</keyword>
<feature type="compositionally biased region" description="Basic and acidic residues" evidence="1">
    <location>
        <begin position="395"/>
        <end position="415"/>
    </location>
</feature>
<evidence type="ECO:0000256" key="1">
    <source>
        <dbReference type="SAM" id="MobiDB-lite"/>
    </source>
</evidence>
<feature type="chain" id="PRO_5021917628" evidence="2">
    <location>
        <begin position="21"/>
        <end position="841"/>
    </location>
</feature>
<protein>
    <submittedName>
        <fullName evidence="3">Arylsulfotransferase (ASST)</fullName>
    </submittedName>
</protein>
<dbReference type="EMBL" id="CP036433">
    <property type="protein sequence ID" value="QDU94495.1"/>
    <property type="molecule type" value="Genomic_DNA"/>
</dbReference>
<organism evidence="3 4">
    <name type="scientific">Lignipirellula cremea</name>
    <dbReference type="NCBI Taxonomy" id="2528010"/>
    <lineage>
        <taxon>Bacteria</taxon>
        <taxon>Pseudomonadati</taxon>
        <taxon>Planctomycetota</taxon>
        <taxon>Planctomycetia</taxon>
        <taxon>Pirellulales</taxon>
        <taxon>Pirellulaceae</taxon>
        <taxon>Lignipirellula</taxon>
    </lineage>
</organism>
<dbReference type="GO" id="GO:0004062">
    <property type="term" value="F:aryl sulfotransferase activity"/>
    <property type="evidence" value="ECO:0007669"/>
    <property type="project" value="InterPro"/>
</dbReference>
<reference evidence="3 4" key="1">
    <citation type="submission" date="2019-02" db="EMBL/GenBank/DDBJ databases">
        <title>Deep-cultivation of Planctomycetes and their phenomic and genomic characterization uncovers novel biology.</title>
        <authorList>
            <person name="Wiegand S."/>
            <person name="Jogler M."/>
            <person name="Boedeker C."/>
            <person name="Pinto D."/>
            <person name="Vollmers J."/>
            <person name="Rivas-Marin E."/>
            <person name="Kohn T."/>
            <person name="Peeters S.H."/>
            <person name="Heuer A."/>
            <person name="Rast P."/>
            <person name="Oberbeckmann S."/>
            <person name="Bunk B."/>
            <person name="Jeske O."/>
            <person name="Meyerdierks A."/>
            <person name="Storesund J.E."/>
            <person name="Kallscheuer N."/>
            <person name="Luecker S."/>
            <person name="Lage O.M."/>
            <person name="Pohl T."/>
            <person name="Merkel B.J."/>
            <person name="Hornburger P."/>
            <person name="Mueller R.-W."/>
            <person name="Bruemmer F."/>
            <person name="Labrenz M."/>
            <person name="Spormann A.M."/>
            <person name="Op den Camp H."/>
            <person name="Overmann J."/>
            <person name="Amann R."/>
            <person name="Jetten M.S.M."/>
            <person name="Mascher T."/>
            <person name="Medema M.H."/>
            <person name="Devos D.P."/>
            <person name="Kaster A.-K."/>
            <person name="Ovreas L."/>
            <person name="Rohde M."/>
            <person name="Galperin M.Y."/>
            <person name="Jogler C."/>
        </authorList>
    </citation>
    <scope>NUCLEOTIDE SEQUENCE [LARGE SCALE GENOMIC DNA]</scope>
    <source>
        <strain evidence="3 4">Pla85_3_4</strain>
    </source>
</reference>
<dbReference type="InterPro" id="IPR010262">
    <property type="entry name" value="Arylsulfotransferase_bact"/>
</dbReference>
<keyword evidence="2" id="KW-0732">Signal</keyword>
<evidence type="ECO:0000313" key="3">
    <source>
        <dbReference type="EMBL" id="QDU94495.1"/>
    </source>
</evidence>
<evidence type="ECO:0000256" key="2">
    <source>
        <dbReference type="SAM" id="SignalP"/>
    </source>
</evidence>
<dbReference type="RefSeq" id="WP_145052956.1">
    <property type="nucleotide sequence ID" value="NZ_CP036433.1"/>
</dbReference>
<proteinExistence type="predicted"/>
<name>A0A518DRM4_9BACT</name>
<accession>A0A518DRM4</accession>
<dbReference type="KEGG" id="lcre:Pla8534_22860"/>
<dbReference type="Pfam" id="PF05935">
    <property type="entry name" value="Arylsulfotrans"/>
    <property type="match status" value="1"/>
</dbReference>
<evidence type="ECO:0000313" key="4">
    <source>
        <dbReference type="Proteomes" id="UP000317648"/>
    </source>
</evidence>
<dbReference type="PANTHER" id="PTHR35340:SF5">
    <property type="entry name" value="ASST-DOMAIN-CONTAINING PROTEIN"/>
    <property type="match status" value="1"/>
</dbReference>
<dbReference type="PANTHER" id="PTHR35340">
    <property type="entry name" value="PQQ ENZYME REPEAT PROTEIN-RELATED"/>
    <property type="match status" value="1"/>
</dbReference>
<dbReference type="OrthoDB" id="264813at2"/>
<keyword evidence="3" id="KW-0808">Transferase</keyword>
<dbReference type="PROSITE" id="PS51257">
    <property type="entry name" value="PROKAR_LIPOPROTEIN"/>
    <property type="match status" value="1"/>
</dbReference>
<dbReference type="InterPro" id="IPR053143">
    <property type="entry name" value="Arylsulfate_ST"/>
</dbReference>
<dbReference type="Proteomes" id="UP000317648">
    <property type="component" value="Chromosome"/>
</dbReference>
<feature type="region of interest" description="Disordered" evidence="1">
    <location>
        <begin position="395"/>
        <end position="423"/>
    </location>
</feature>
<dbReference type="AlphaFoldDB" id="A0A518DRM4"/>
<gene>
    <name evidence="3" type="ORF">Pla8534_22860</name>
</gene>
<sequence length="841" mass="92513" precursor="true">MFRRFYWTLALSLVFSFVVAGCSNRQPESLAKNGKKDSRTIEKNQADAGKADADQGLSALAFGSRDLNAPVTLNTKIGDPSKKQVLIYYANETAPNEEDADNYEQIIGWLNADNDKDLNELAANLKNDIHTFPAVVDQEIEAIRKGAAGDKVDVVVFTNRLARSGKYYVLPASATEFEESSFETPAFKLPVYNANPLSHRDVFYAALVAVGRRFDPADHDFLLVTKSHGGDHLAMTPRIVVDASKSSREKYLGLVRAKTGKATEGAATPLPKIHVKVGLGADYQGELGADYQGELGVGGGRLGVTKSQYIETLRKVGDEMGMQFPLLFIESCKSQLDGVVLDGLRTPGVNIGRLYTSDLNGLEYQTLDYAEVFGRAADTDTFGDAMHETLFSKYKEQKENREKEKSSFRNDDENLNKQGNVGRNQNDGYTLFAPMASTVTYLIDMTGQVVNSWSSDFKPGLSAYLLPNGDLLRSKQLEDNPSFPFRGGHGGGIQRFNWEGELLWDFDYSDQYTLQHHDIEPLPNGNVLLIAWETKTAEETATAAGAPPEDASGILWADTIVEIQPQGPSGGEIVWKWSVWDHLIQDEDKSRSNYGDVSQHAELVDINFSKRRGRNWTHINGIDYNAELDQICLSVHSFSEIWIIDHSTTTEQAAGHTAGRHGKGGDLLYRWGNPAAHGAGSAEDQQLFGQHNAEWIPEGYPGAGHVLIFNNGKDREEGAYSSVDEIVLPLKNDGSYAQLANGSFGPQQPTWTYREGPEGEFFADIISGAQRLANGNTLICAGVQGAFFEVTAAGERVWQFVYDAPPAKDSTNNKKVFRATRFPANYPAFAVKNIKVALSQP</sequence>
<feature type="signal peptide" evidence="2">
    <location>
        <begin position="1"/>
        <end position="20"/>
    </location>
</feature>